<gene>
    <name evidence="2" type="ORF">pneo_cds_861</name>
</gene>
<dbReference type="GeneID" id="36843181"/>
<protein>
    <submittedName>
        <fullName evidence="2">BTB/POZ domain containing protein</fullName>
    </submittedName>
</protein>
<dbReference type="GO" id="GO:0051260">
    <property type="term" value="P:protein homooligomerization"/>
    <property type="evidence" value="ECO:0007669"/>
    <property type="project" value="InterPro"/>
</dbReference>
<dbReference type="Gene3D" id="3.30.710.10">
    <property type="entry name" value="Potassium Channel Kv1.1, Chain A"/>
    <property type="match status" value="1"/>
</dbReference>
<dbReference type="SMART" id="SM00225">
    <property type="entry name" value="BTB"/>
    <property type="match status" value="1"/>
</dbReference>
<dbReference type="KEGG" id="vg:36843181"/>
<dbReference type="InterPro" id="IPR011333">
    <property type="entry name" value="SKP1/BTB/POZ_sf"/>
</dbReference>
<evidence type="ECO:0000313" key="2">
    <source>
        <dbReference type="EMBL" id="AVK76468.1"/>
    </source>
</evidence>
<dbReference type="InterPro" id="IPR000210">
    <property type="entry name" value="BTB/POZ_dom"/>
</dbReference>
<dbReference type="EMBL" id="MG011690">
    <property type="protein sequence ID" value="AVK76468.1"/>
    <property type="molecule type" value="Genomic_DNA"/>
</dbReference>
<dbReference type="PANTHER" id="PTHR14499:SF136">
    <property type="entry name" value="GH08630P"/>
    <property type="match status" value="1"/>
</dbReference>
<dbReference type="InterPro" id="IPR003131">
    <property type="entry name" value="T1-type_BTB"/>
</dbReference>
<organism evidence="2">
    <name type="scientific">Pandoravirus neocaledonia</name>
    <dbReference type="NCBI Taxonomy" id="2107708"/>
    <lineage>
        <taxon>Viruses</taxon>
        <taxon>Pandoravirus</taxon>
    </lineage>
</organism>
<accession>A0A2U7UDC1</accession>
<sequence length="227" mass="24988">MENEQTGPMQDGHGGSAETIVRLNVGGKTMLVARTTLVKDAHSMLGRMFAGDTASPMPGTLLRDGSYFIDCDPHCFAVILDHLRHGTVAVDPRLVGRVRCAADALGVSTLVDACDAQMASASSCTPATLTERSGECCPKCGEILADDEEKRRVSNLMNCFLDLEKHAFAIGWWYKAQYRWCRARAYHECPTPRRFVRDHWFETTVLVAVGLYAARSMLAMLSSPNDK</sequence>
<dbReference type="CDD" id="cd18316">
    <property type="entry name" value="BTB_POZ_KCTD-like"/>
    <property type="match status" value="1"/>
</dbReference>
<dbReference type="RefSeq" id="YP_009482471.1">
    <property type="nucleotide sequence ID" value="NC_037666.1"/>
</dbReference>
<dbReference type="PANTHER" id="PTHR14499">
    <property type="entry name" value="POTASSIUM CHANNEL TETRAMERIZATION DOMAIN-CONTAINING"/>
    <property type="match status" value="1"/>
</dbReference>
<name>A0A2U7UDC1_9VIRU</name>
<feature type="domain" description="BTB" evidence="1">
    <location>
        <begin position="19"/>
        <end position="122"/>
    </location>
</feature>
<dbReference type="Pfam" id="PF02214">
    <property type="entry name" value="BTB_2"/>
    <property type="match status" value="1"/>
</dbReference>
<dbReference type="Proteomes" id="UP000249287">
    <property type="component" value="Segment"/>
</dbReference>
<reference evidence="2" key="1">
    <citation type="journal article" date="2018" name="Nat. Commun.">
        <title>Diversity and evolution of the emerging Pandoraviridae family.</title>
        <authorList>
            <person name="Legendre M."/>
            <person name="Fabre E."/>
            <person name="Poirot O."/>
            <person name="Jeudy S."/>
            <person name="Lartigue A."/>
            <person name="Alempic J.M."/>
            <person name="Beucher L."/>
            <person name="Philippe N."/>
            <person name="Bertaux L."/>
            <person name="Christo-Foroux E."/>
            <person name="Labadie K."/>
            <person name="Coute Y."/>
            <person name="Abergel C."/>
            <person name="Claverie J.M."/>
        </authorList>
    </citation>
    <scope>NUCLEOTIDE SEQUENCE [LARGE SCALE GENOMIC DNA]</scope>
    <source>
        <strain evidence="2">Neocaledonia</strain>
    </source>
</reference>
<proteinExistence type="predicted"/>
<evidence type="ECO:0000259" key="1">
    <source>
        <dbReference type="SMART" id="SM00225"/>
    </source>
</evidence>
<dbReference type="SUPFAM" id="SSF54695">
    <property type="entry name" value="POZ domain"/>
    <property type="match status" value="1"/>
</dbReference>